<feature type="transmembrane region" description="Helical" evidence="1">
    <location>
        <begin position="12"/>
        <end position="35"/>
    </location>
</feature>
<feature type="transmembrane region" description="Helical" evidence="1">
    <location>
        <begin position="65"/>
        <end position="83"/>
    </location>
</feature>
<feature type="transmembrane region" description="Helical" evidence="1">
    <location>
        <begin position="151"/>
        <end position="182"/>
    </location>
</feature>
<accession>A0ABY7AAW9</accession>
<feature type="transmembrane region" description="Helical" evidence="1">
    <location>
        <begin position="230"/>
        <end position="249"/>
    </location>
</feature>
<dbReference type="Pfam" id="PF05857">
    <property type="entry name" value="TraX"/>
    <property type="match status" value="1"/>
</dbReference>
<name>A0ABY7AAW9_9FIRM</name>
<keyword evidence="1" id="KW-0812">Transmembrane</keyword>
<dbReference type="RefSeq" id="WP_024838020.1">
    <property type="nucleotide sequence ID" value="NZ_CP113524.1"/>
</dbReference>
<evidence type="ECO:0000313" key="3">
    <source>
        <dbReference type="Proteomes" id="UP001163115"/>
    </source>
</evidence>
<feature type="transmembrane region" description="Helical" evidence="1">
    <location>
        <begin position="126"/>
        <end position="144"/>
    </location>
</feature>
<evidence type="ECO:0000256" key="1">
    <source>
        <dbReference type="SAM" id="Phobius"/>
    </source>
</evidence>
<feature type="transmembrane region" description="Helical" evidence="1">
    <location>
        <begin position="95"/>
        <end position="114"/>
    </location>
</feature>
<evidence type="ECO:0000313" key="2">
    <source>
        <dbReference type="EMBL" id="WAJ23825.1"/>
    </source>
</evidence>
<protein>
    <submittedName>
        <fullName evidence="2">TraX family protein</fullName>
    </submittedName>
</protein>
<dbReference type="EMBL" id="CP113524">
    <property type="protein sequence ID" value="WAJ23825.1"/>
    <property type="molecule type" value="Genomic_DNA"/>
</dbReference>
<keyword evidence="1" id="KW-0472">Membrane</keyword>
<proteinExistence type="predicted"/>
<feature type="transmembrane region" description="Helical" evidence="1">
    <location>
        <begin position="194"/>
        <end position="218"/>
    </location>
</feature>
<keyword evidence="3" id="KW-1185">Reference proteome</keyword>
<sequence>MQETTSPTREGFTGYTLKLIAVVTMFIDHIGAVLIENGIFKNPNMDLTQTFMGITQVKLWGYLDFALRVIGRISFPIFCFLLVQGFIHTRNVKRYSFRLLIFALVSEVPFDLAISGEWFHPEYQNVLFTLLIGLWVLTAYQKAFGDPLKQVLAIVVGCGASVLIKCDYNIIGIVLILIFYVYRDKPKLQSLLSGFVAALQSLYCLGAGALALFPIRNYNGERGKRSLDKLFYWFYPVHLLLLYLIYLLIVKL</sequence>
<dbReference type="Proteomes" id="UP001163115">
    <property type="component" value="Chromosome"/>
</dbReference>
<dbReference type="InterPro" id="IPR008875">
    <property type="entry name" value="TraX"/>
</dbReference>
<reference evidence="2" key="1">
    <citation type="submission" date="2022-11" db="EMBL/GenBank/DDBJ databases">
        <title>Lacrimispora xylanolytica sy1, complete genome.</title>
        <authorList>
            <person name="Choi S."/>
        </authorList>
    </citation>
    <scope>NUCLEOTIDE SEQUENCE</scope>
    <source>
        <strain evidence="2">Sy1</strain>
    </source>
</reference>
<organism evidence="2 3">
    <name type="scientific">Lacrimispora xylanolytica</name>
    <dbReference type="NCBI Taxonomy" id="29375"/>
    <lineage>
        <taxon>Bacteria</taxon>
        <taxon>Bacillati</taxon>
        <taxon>Bacillota</taxon>
        <taxon>Clostridia</taxon>
        <taxon>Lachnospirales</taxon>
        <taxon>Lachnospiraceae</taxon>
        <taxon>Lacrimispora</taxon>
    </lineage>
</organism>
<gene>
    <name evidence="2" type="ORF">OW255_20130</name>
</gene>
<keyword evidence="1" id="KW-1133">Transmembrane helix</keyword>